<name>A0A183KCA1_9TREM</name>
<protein>
    <submittedName>
        <fullName evidence="3">Transposase</fullName>
    </submittedName>
</protein>
<reference evidence="3" key="1">
    <citation type="submission" date="2016-06" db="UniProtKB">
        <authorList>
            <consortium name="WormBaseParasite"/>
        </authorList>
    </citation>
    <scope>IDENTIFICATION</scope>
</reference>
<dbReference type="AlphaFoldDB" id="A0A183KCA1"/>
<accession>A0A183KCA1</accession>
<evidence type="ECO:0000313" key="3">
    <source>
        <dbReference type="WBParaSite" id="SCUD_0001264401-mRNA-1"/>
    </source>
</evidence>
<evidence type="ECO:0000313" key="2">
    <source>
        <dbReference type="Proteomes" id="UP000279833"/>
    </source>
</evidence>
<dbReference type="WBParaSite" id="SCUD_0001264401-mRNA-1">
    <property type="protein sequence ID" value="SCUD_0001264401-mRNA-1"/>
    <property type="gene ID" value="SCUD_0001264401"/>
</dbReference>
<keyword evidence="2" id="KW-1185">Reference proteome</keyword>
<gene>
    <name evidence="1" type="ORF">SCUD_LOCUS12641</name>
</gene>
<dbReference type="EMBL" id="UZAK01035269">
    <property type="protein sequence ID" value="VDP49601.1"/>
    <property type="molecule type" value="Genomic_DNA"/>
</dbReference>
<reference evidence="1 2" key="2">
    <citation type="submission" date="2018-11" db="EMBL/GenBank/DDBJ databases">
        <authorList>
            <consortium name="Pathogen Informatics"/>
        </authorList>
    </citation>
    <scope>NUCLEOTIDE SEQUENCE [LARGE SCALE GENOMIC DNA]</scope>
    <source>
        <strain evidence="1">Dakar</strain>
        <strain evidence="2">Dakar, Senegal</strain>
    </source>
</reference>
<evidence type="ECO:0000313" key="1">
    <source>
        <dbReference type="EMBL" id="VDP49601.1"/>
    </source>
</evidence>
<organism evidence="3">
    <name type="scientific">Schistosoma curassoni</name>
    <dbReference type="NCBI Taxonomy" id="6186"/>
    <lineage>
        <taxon>Eukaryota</taxon>
        <taxon>Metazoa</taxon>
        <taxon>Spiralia</taxon>
        <taxon>Lophotrochozoa</taxon>
        <taxon>Platyhelminthes</taxon>
        <taxon>Trematoda</taxon>
        <taxon>Digenea</taxon>
        <taxon>Strigeidida</taxon>
        <taxon>Schistosomatoidea</taxon>
        <taxon>Schistosomatidae</taxon>
        <taxon>Schistosoma</taxon>
    </lineage>
</organism>
<dbReference type="Proteomes" id="UP000279833">
    <property type="component" value="Unassembled WGS sequence"/>
</dbReference>
<proteinExistence type="predicted"/>
<sequence>MTSITKQKRMKVKQYEVNLTGFLIKSCKATQSSGESLGTLVTIPVPLEDRIDIIGKTKTPDS</sequence>